<evidence type="ECO:0000313" key="1">
    <source>
        <dbReference type="EMBL" id="ARN79216.1"/>
    </source>
</evidence>
<dbReference type="Proteomes" id="UP000193431">
    <property type="component" value="Chromosome"/>
</dbReference>
<organism evidence="1 2">
    <name type="scientific">Nonlabens spongiae</name>
    <dbReference type="NCBI Taxonomy" id="331648"/>
    <lineage>
        <taxon>Bacteria</taxon>
        <taxon>Pseudomonadati</taxon>
        <taxon>Bacteroidota</taxon>
        <taxon>Flavobacteriia</taxon>
        <taxon>Flavobacteriales</taxon>
        <taxon>Flavobacteriaceae</taxon>
        <taxon>Nonlabens</taxon>
    </lineage>
</organism>
<name>A0A1W6MNY1_9FLAO</name>
<dbReference type="RefSeq" id="WP_085768019.1">
    <property type="nucleotide sequence ID" value="NZ_CP019344.1"/>
</dbReference>
<sequence>MANSNQTTVNFQTISQWNNERGSKTSLKNILQNAGNHFQFSFGDESVAQVHVYLSYDSDSQDLSFQVILAEQDTKENTQAVAIASAGQAKQQLPKPANEVGSNPHFIDYATASQRVDDYMNDAKRNKWIDNLFDNNLDVVQAFVVDATDFEPGDVYDCYLGLKDANNSQEIDLIIYNTSDSVLVGVRDMTRPIPPYKPIGGLSRDKFGALDNI</sequence>
<reference evidence="1 2" key="1">
    <citation type="submission" date="2016-11" db="EMBL/GenBank/DDBJ databases">
        <title>Trade-off between light-utilization and light-protection in marine flavobacteria.</title>
        <authorList>
            <person name="Kumagai Y."/>
        </authorList>
    </citation>
    <scope>NUCLEOTIDE SEQUENCE [LARGE SCALE GENOMIC DNA]</scope>
    <source>
        <strain evidence="1 2">JCM 13191</strain>
    </source>
</reference>
<dbReference type="STRING" id="331648.BST97_15170"/>
<dbReference type="EMBL" id="CP019344">
    <property type="protein sequence ID" value="ARN79216.1"/>
    <property type="molecule type" value="Genomic_DNA"/>
</dbReference>
<gene>
    <name evidence="1" type="ORF">BST97_15170</name>
</gene>
<dbReference type="AlphaFoldDB" id="A0A1W6MNY1"/>
<proteinExistence type="predicted"/>
<keyword evidence="2" id="KW-1185">Reference proteome</keyword>
<dbReference type="OrthoDB" id="1446045at2"/>
<evidence type="ECO:0000313" key="2">
    <source>
        <dbReference type="Proteomes" id="UP000193431"/>
    </source>
</evidence>
<protein>
    <submittedName>
        <fullName evidence="1">Uncharacterized protein</fullName>
    </submittedName>
</protein>
<accession>A0A1W6MNY1</accession>